<proteinExistence type="predicted"/>
<feature type="non-terminal residue" evidence="1">
    <location>
        <position position="1"/>
    </location>
</feature>
<evidence type="ECO:0008006" key="2">
    <source>
        <dbReference type="Google" id="ProtNLM"/>
    </source>
</evidence>
<gene>
    <name evidence="1" type="ORF">S01H4_59952</name>
</gene>
<evidence type="ECO:0000313" key="1">
    <source>
        <dbReference type="EMBL" id="GAH12527.1"/>
    </source>
</evidence>
<sequence length="54" mass="6008">SLQDGIDKKLQAIGRGLHLVETMRICLDGGRSLNAIIEKVKNYSSELNQIFSSF</sequence>
<dbReference type="EMBL" id="BART01035248">
    <property type="protein sequence ID" value="GAH12527.1"/>
    <property type="molecule type" value="Genomic_DNA"/>
</dbReference>
<dbReference type="AlphaFoldDB" id="X1CXH7"/>
<protein>
    <recommendedName>
        <fullName evidence="2">Type II secretion system protein GspF domain-containing protein</fullName>
    </recommendedName>
</protein>
<comment type="caution">
    <text evidence="1">The sequence shown here is derived from an EMBL/GenBank/DDBJ whole genome shotgun (WGS) entry which is preliminary data.</text>
</comment>
<name>X1CXH7_9ZZZZ</name>
<reference evidence="1" key="1">
    <citation type="journal article" date="2014" name="Front. Microbiol.">
        <title>High frequency of phylogenetically diverse reductive dehalogenase-homologous genes in deep subseafloor sedimentary metagenomes.</title>
        <authorList>
            <person name="Kawai M."/>
            <person name="Futagami T."/>
            <person name="Toyoda A."/>
            <person name="Takaki Y."/>
            <person name="Nishi S."/>
            <person name="Hori S."/>
            <person name="Arai W."/>
            <person name="Tsubouchi T."/>
            <person name="Morono Y."/>
            <person name="Uchiyama I."/>
            <person name="Ito T."/>
            <person name="Fujiyama A."/>
            <person name="Inagaki F."/>
            <person name="Takami H."/>
        </authorList>
    </citation>
    <scope>NUCLEOTIDE SEQUENCE</scope>
    <source>
        <strain evidence="1">Expedition CK06-06</strain>
    </source>
</reference>
<accession>X1CXH7</accession>
<organism evidence="1">
    <name type="scientific">marine sediment metagenome</name>
    <dbReference type="NCBI Taxonomy" id="412755"/>
    <lineage>
        <taxon>unclassified sequences</taxon>
        <taxon>metagenomes</taxon>
        <taxon>ecological metagenomes</taxon>
    </lineage>
</organism>